<protein>
    <submittedName>
        <fullName evidence="1">Uncharacterized protein</fullName>
    </submittedName>
</protein>
<evidence type="ECO:0000313" key="2">
    <source>
        <dbReference type="Proteomes" id="UP000321570"/>
    </source>
</evidence>
<reference evidence="1 2" key="1">
    <citation type="submission" date="2019-07" db="EMBL/GenBank/DDBJ databases">
        <authorList>
            <person name="Jastrzebski P J."/>
            <person name="Paukszto L."/>
            <person name="Jastrzebski P J."/>
        </authorList>
    </citation>
    <scope>NUCLEOTIDE SEQUENCE [LARGE SCALE GENOMIC DNA]</scope>
    <source>
        <strain evidence="1 2">WMS-il1</strain>
    </source>
</reference>
<keyword evidence="2" id="KW-1185">Reference proteome</keyword>
<feature type="non-terminal residue" evidence="1">
    <location>
        <position position="73"/>
    </location>
</feature>
<proteinExistence type="predicted"/>
<dbReference type="EMBL" id="CABIJS010000256">
    <property type="protein sequence ID" value="VUZ47912.1"/>
    <property type="molecule type" value="Genomic_DNA"/>
</dbReference>
<name>A0A564YKW0_HYMDI</name>
<gene>
    <name evidence="1" type="ORF">WMSIL1_LOCUS7314</name>
</gene>
<evidence type="ECO:0000313" key="1">
    <source>
        <dbReference type="EMBL" id="VUZ47912.1"/>
    </source>
</evidence>
<accession>A0A564YKW0</accession>
<sequence>METLRGIPDFQLNFEKISQYFQHARGQLATGVQKTKPDKETPAVQIEEACIESTCVCLNRKIYFPYERIAIYK</sequence>
<dbReference type="AlphaFoldDB" id="A0A564YKW0"/>
<organism evidence="1 2">
    <name type="scientific">Hymenolepis diminuta</name>
    <name type="common">Rat tapeworm</name>
    <dbReference type="NCBI Taxonomy" id="6216"/>
    <lineage>
        <taxon>Eukaryota</taxon>
        <taxon>Metazoa</taxon>
        <taxon>Spiralia</taxon>
        <taxon>Lophotrochozoa</taxon>
        <taxon>Platyhelminthes</taxon>
        <taxon>Cestoda</taxon>
        <taxon>Eucestoda</taxon>
        <taxon>Cyclophyllidea</taxon>
        <taxon>Hymenolepididae</taxon>
        <taxon>Hymenolepis</taxon>
    </lineage>
</organism>
<dbReference type="Proteomes" id="UP000321570">
    <property type="component" value="Unassembled WGS sequence"/>
</dbReference>